<comment type="caution">
    <text evidence="2">The sequence shown here is derived from an EMBL/GenBank/DDBJ whole genome shotgun (WGS) entry which is preliminary data.</text>
</comment>
<evidence type="ECO:0000313" key="3">
    <source>
        <dbReference type="Proteomes" id="UP001596395"/>
    </source>
</evidence>
<evidence type="ECO:0000313" key="2">
    <source>
        <dbReference type="EMBL" id="MFC6954887.1"/>
    </source>
</evidence>
<proteinExistence type="predicted"/>
<evidence type="ECO:0000256" key="1">
    <source>
        <dbReference type="SAM" id="MobiDB-lite"/>
    </source>
</evidence>
<feature type="region of interest" description="Disordered" evidence="1">
    <location>
        <begin position="369"/>
        <end position="404"/>
    </location>
</feature>
<feature type="region of interest" description="Disordered" evidence="1">
    <location>
        <begin position="182"/>
        <end position="222"/>
    </location>
</feature>
<keyword evidence="3" id="KW-1185">Reference proteome</keyword>
<feature type="region of interest" description="Disordered" evidence="1">
    <location>
        <begin position="523"/>
        <end position="557"/>
    </location>
</feature>
<protein>
    <recommendedName>
        <fullName evidence="4">C2H2-type domain-containing protein</fullName>
    </recommendedName>
</protein>
<feature type="region of interest" description="Disordered" evidence="1">
    <location>
        <begin position="594"/>
        <end position="616"/>
    </location>
</feature>
<feature type="compositionally biased region" description="Basic and acidic residues" evidence="1">
    <location>
        <begin position="376"/>
        <end position="385"/>
    </location>
</feature>
<organism evidence="2 3">
    <name type="scientific">Halorubellus litoreus</name>
    <dbReference type="NCBI Taxonomy" id="755308"/>
    <lineage>
        <taxon>Archaea</taxon>
        <taxon>Methanobacteriati</taxon>
        <taxon>Methanobacteriota</taxon>
        <taxon>Stenosarchaea group</taxon>
        <taxon>Halobacteria</taxon>
        <taxon>Halobacteriales</taxon>
        <taxon>Halorubellaceae</taxon>
        <taxon>Halorubellus</taxon>
    </lineage>
</organism>
<feature type="compositionally biased region" description="Basic and acidic residues" evidence="1">
    <location>
        <begin position="188"/>
        <end position="206"/>
    </location>
</feature>
<dbReference type="EMBL" id="JBHSXN010000004">
    <property type="protein sequence ID" value="MFC6954887.1"/>
    <property type="molecule type" value="Genomic_DNA"/>
</dbReference>
<accession>A0ABD5VNW1</accession>
<gene>
    <name evidence="2" type="ORF">ACFQGB_18625</name>
</gene>
<dbReference type="AlphaFoldDB" id="A0ABD5VNW1"/>
<feature type="compositionally biased region" description="Polar residues" evidence="1">
    <location>
        <begin position="523"/>
        <end position="549"/>
    </location>
</feature>
<sequence>MQQLGYLEAVGIKRGASKSLKPDTTNYQLKSTVVRSQWSPIESIFNTRIHYMMAVVHEYVPNSSKSGFYIRDGFDGKVVTYQVSVPAENLLRALDFEDGDSLPNELFGVLNKLQLIYTHHSGVEPIESLKELSDLDSEIGVLEAEDREEMLEYLLNHVKLEDNEEAEIREYAADHDISLKELSTAKSSDQRPDTDDATPGHEDTSDPNRSATKPPSRYSGKNLGSPEIECEYCAAELNAVDYLNHVKLLGGTHSEPGEFPDDFTPGTATVLKDAGADIIYPEDSDDGYRYYPVCRWCGQRFFRFPAFEIHLDSNREGKDLQVHEMNPERYSRPVLLPFDGDDLAVSRQILAEGFTDTALSDMSFATDSLGRPPNDWGHETWRATESDTEQSERNAGSQGPATVPERREAYEKRWLLVGLSRFLKILSKYTDDESIRTELTQQQETIIDRLHELRAETEDTSLSLREYRESWTQPQDGLKVPDELLDELLPGKYRGDLYVPPGYCYPIESVYDRMERAWIEQQFPSGNESSPSPHTSDTAVPNQEQNGTEETADSGSVMVSLDVIQDTLETFRAHEDAKRESSWFHAAEILRNNLDQDTNKQLQSDSEATLESDTSQ</sequence>
<dbReference type="Proteomes" id="UP001596395">
    <property type="component" value="Unassembled WGS sequence"/>
</dbReference>
<reference evidence="2 3" key="1">
    <citation type="journal article" date="2019" name="Int. J. Syst. Evol. Microbiol.">
        <title>The Global Catalogue of Microorganisms (GCM) 10K type strain sequencing project: providing services to taxonomists for standard genome sequencing and annotation.</title>
        <authorList>
            <consortium name="The Broad Institute Genomics Platform"/>
            <consortium name="The Broad Institute Genome Sequencing Center for Infectious Disease"/>
            <person name="Wu L."/>
            <person name="Ma J."/>
        </authorList>
    </citation>
    <scope>NUCLEOTIDE SEQUENCE [LARGE SCALE GENOMIC DNA]</scope>
    <source>
        <strain evidence="2 3">GX26</strain>
    </source>
</reference>
<evidence type="ECO:0008006" key="4">
    <source>
        <dbReference type="Google" id="ProtNLM"/>
    </source>
</evidence>
<name>A0ABD5VNW1_9EURY</name>